<proteinExistence type="predicted"/>
<keyword evidence="2" id="KW-1185">Reference proteome</keyword>
<organism evidence="1 2">
    <name type="scientific">Trichonephila inaurata madagascariensis</name>
    <dbReference type="NCBI Taxonomy" id="2747483"/>
    <lineage>
        <taxon>Eukaryota</taxon>
        <taxon>Metazoa</taxon>
        <taxon>Ecdysozoa</taxon>
        <taxon>Arthropoda</taxon>
        <taxon>Chelicerata</taxon>
        <taxon>Arachnida</taxon>
        <taxon>Araneae</taxon>
        <taxon>Araneomorphae</taxon>
        <taxon>Entelegynae</taxon>
        <taxon>Araneoidea</taxon>
        <taxon>Nephilidae</taxon>
        <taxon>Trichonephila</taxon>
        <taxon>Trichonephila inaurata</taxon>
    </lineage>
</organism>
<accession>A0A8X7CC21</accession>
<name>A0A8X7CC21_9ARAC</name>
<reference evidence="1" key="1">
    <citation type="submission" date="2020-08" db="EMBL/GenBank/DDBJ databases">
        <title>Multicomponent nature underlies the extraordinary mechanical properties of spider dragline silk.</title>
        <authorList>
            <person name="Kono N."/>
            <person name="Nakamura H."/>
            <person name="Mori M."/>
            <person name="Yoshida Y."/>
            <person name="Ohtoshi R."/>
            <person name="Malay A.D."/>
            <person name="Moran D.A.P."/>
            <person name="Tomita M."/>
            <person name="Numata K."/>
            <person name="Arakawa K."/>
        </authorList>
    </citation>
    <scope>NUCLEOTIDE SEQUENCE</scope>
</reference>
<dbReference type="Proteomes" id="UP000886998">
    <property type="component" value="Unassembled WGS sequence"/>
</dbReference>
<dbReference type="EMBL" id="BMAV01013494">
    <property type="protein sequence ID" value="GFY61203.1"/>
    <property type="molecule type" value="Genomic_DNA"/>
</dbReference>
<sequence length="152" mass="17473">MEKKKIPAITVNAKGIGNLFSILTAQDRNQNSELVLTLTECWLKVDVDEVLYGSLRLNGSLFKASIESILLKEVIQVYCVVTYNSLLRCYHEEDVHQDRRRIKNIREKDFCISMKNSEPCVYGKVHRLSFGTTKKVFELGELITEDDFVGIR</sequence>
<evidence type="ECO:0000313" key="2">
    <source>
        <dbReference type="Proteomes" id="UP000886998"/>
    </source>
</evidence>
<dbReference type="AlphaFoldDB" id="A0A8X7CC21"/>
<evidence type="ECO:0000313" key="1">
    <source>
        <dbReference type="EMBL" id="GFY61203.1"/>
    </source>
</evidence>
<protein>
    <submittedName>
        <fullName evidence="1">Retrovirus-related Pol polyprotein from transposon TNT 1-94</fullName>
    </submittedName>
</protein>
<comment type="caution">
    <text evidence="1">The sequence shown here is derived from an EMBL/GenBank/DDBJ whole genome shotgun (WGS) entry which is preliminary data.</text>
</comment>
<gene>
    <name evidence="1" type="primary">POLX_24</name>
    <name evidence="1" type="ORF">TNIN_388071</name>
</gene>
<dbReference type="OrthoDB" id="6434921at2759"/>